<protein>
    <recommendedName>
        <fullName evidence="2">Nitrate/nitrite sensing protein domain-containing protein</fullName>
    </recommendedName>
</protein>
<name>A0A2I0CLH8_9PSED</name>
<dbReference type="InterPro" id="IPR013587">
    <property type="entry name" value="Nitrate/nitrite_sensing"/>
</dbReference>
<dbReference type="RefSeq" id="WP_101194359.1">
    <property type="nucleotide sequence ID" value="NZ_PIYS01000032.1"/>
</dbReference>
<comment type="caution">
    <text evidence="3">The sequence shown here is derived from an EMBL/GenBank/DDBJ whole genome shotgun (WGS) entry which is preliminary data.</text>
</comment>
<gene>
    <name evidence="3" type="ORF">CW360_15860</name>
</gene>
<proteinExistence type="predicted"/>
<evidence type="ECO:0000256" key="1">
    <source>
        <dbReference type="SAM" id="Phobius"/>
    </source>
</evidence>
<sequence length="296" mass="33340">MHDVSAWITLPGLALGVALLCALLYPLHRRLQQRQQRQLRLNITQLSLLRELIGGWQRHRGLSNGLLCGDSSLSQDLAAVRLQVDDHLLQATRLSGNQQTAWASLFDHWSRLRDVRNSDPANNLAQHHLIIRNAIFLMEDIASEFDLSQGRSELSYLPCIWHEVIQAAEWAGQARALGTGIAAARHSSAEQRVRLRFLKQKIEQLSRSAFTTLHNHEQCRRFNLMRGEQTVLSFLRCIDQELLNVEQPGIAAKAYFQCATLAIDELLALIDVALRHLQETGRGATTGNSQAKKNPD</sequence>
<accession>A0A2I0CLH8</accession>
<organism evidence="3 4">
    <name type="scientific">Pseudomonas fluvialis</name>
    <dbReference type="NCBI Taxonomy" id="1793966"/>
    <lineage>
        <taxon>Bacteria</taxon>
        <taxon>Pseudomonadati</taxon>
        <taxon>Pseudomonadota</taxon>
        <taxon>Gammaproteobacteria</taxon>
        <taxon>Pseudomonadales</taxon>
        <taxon>Pseudomonadaceae</taxon>
        <taxon>Pseudomonas</taxon>
    </lineage>
</organism>
<feature type="domain" description="Nitrate/nitrite sensing protein" evidence="2">
    <location>
        <begin position="52"/>
        <end position="276"/>
    </location>
</feature>
<keyword evidence="1" id="KW-0472">Membrane</keyword>
<dbReference type="AlphaFoldDB" id="A0A2I0CLH8"/>
<evidence type="ECO:0000313" key="4">
    <source>
        <dbReference type="Proteomes" id="UP000242861"/>
    </source>
</evidence>
<keyword evidence="1" id="KW-1133">Transmembrane helix</keyword>
<dbReference type="EMBL" id="PIYS01000032">
    <property type="protein sequence ID" value="PKF69982.1"/>
    <property type="molecule type" value="Genomic_DNA"/>
</dbReference>
<reference evidence="4" key="1">
    <citation type="submission" date="2017-12" db="EMBL/GenBank/DDBJ databases">
        <authorList>
            <person name="Yu X.-Y."/>
        </authorList>
    </citation>
    <scope>NUCLEOTIDE SEQUENCE [LARGE SCALE GENOMIC DNA]</scope>
    <source>
        <strain evidence="4">ZYSR67-Z</strain>
    </source>
</reference>
<evidence type="ECO:0000313" key="3">
    <source>
        <dbReference type="EMBL" id="PKF69982.1"/>
    </source>
</evidence>
<evidence type="ECO:0000259" key="2">
    <source>
        <dbReference type="Pfam" id="PF08376"/>
    </source>
</evidence>
<dbReference type="Proteomes" id="UP000242861">
    <property type="component" value="Unassembled WGS sequence"/>
</dbReference>
<keyword evidence="1" id="KW-0812">Transmembrane</keyword>
<dbReference type="Pfam" id="PF08376">
    <property type="entry name" value="NIT"/>
    <property type="match status" value="1"/>
</dbReference>
<feature type="transmembrane region" description="Helical" evidence="1">
    <location>
        <begin position="6"/>
        <end position="27"/>
    </location>
</feature>